<comment type="caution">
    <text evidence="3">The sequence shown here is derived from an EMBL/GenBank/DDBJ whole genome shotgun (WGS) entry which is preliminary data.</text>
</comment>
<dbReference type="SUPFAM" id="SSF51735">
    <property type="entry name" value="NAD(P)-binding Rossmann-fold domains"/>
    <property type="match status" value="1"/>
</dbReference>
<dbReference type="PANTHER" id="PTHR44154:SF1">
    <property type="entry name" value="QUINONE OXIDOREDUCTASE"/>
    <property type="match status" value="1"/>
</dbReference>
<feature type="domain" description="Enoyl reductase (ER)" evidence="2">
    <location>
        <begin position="10"/>
        <end position="307"/>
    </location>
</feature>
<dbReference type="Proteomes" id="UP001601444">
    <property type="component" value="Unassembled WGS sequence"/>
</dbReference>
<dbReference type="Pfam" id="PF00107">
    <property type="entry name" value="ADH_zinc_N"/>
    <property type="match status" value="1"/>
</dbReference>
<dbReference type="Gene3D" id="3.40.50.720">
    <property type="entry name" value="NAD(P)-binding Rossmann-like Domain"/>
    <property type="match status" value="1"/>
</dbReference>
<evidence type="ECO:0000313" key="4">
    <source>
        <dbReference type="Proteomes" id="UP001601444"/>
    </source>
</evidence>
<dbReference type="SMART" id="SM00829">
    <property type="entry name" value="PKS_ER"/>
    <property type="match status" value="1"/>
</dbReference>
<dbReference type="EC" id="1.-.-.-" evidence="3"/>
<keyword evidence="4" id="KW-1185">Reference proteome</keyword>
<dbReference type="EMBL" id="JBIAMX010000015">
    <property type="protein sequence ID" value="MFF0545592.1"/>
    <property type="molecule type" value="Genomic_DNA"/>
</dbReference>
<keyword evidence="3" id="KW-0560">Oxidoreductase</keyword>
<dbReference type="SUPFAM" id="SSF50129">
    <property type="entry name" value="GroES-like"/>
    <property type="match status" value="1"/>
</dbReference>
<dbReference type="InterPro" id="IPR011032">
    <property type="entry name" value="GroES-like_sf"/>
</dbReference>
<evidence type="ECO:0000256" key="1">
    <source>
        <dbReference type="ARBA" id="ARBA00022857"/>
    </source>
</evidence>
<dbReference type="InterPro" id="IPR020843">
    <property type="entry name" value="ER"/>
</dbReference>
<proteinExistence type="predicted"/>
<gene>
    <name evidence="3" type="ORF">ACFYTF_22415</name>
</gene>
<sequence length="316" mass="31450">MRAVVVRTFGGPEVLDLIEVPVPEPGPGQVRIRVAAAAVNPVDLATRAGVLTEAGLMAPRAVTGIGWDVAGTVDAVGADVTGFTPGDAVIGLRDLLDRDLGGYAEYVVLDAGAVAPAPAGRTPVEAATLPLNGLTATQALDALDLAPGRTLLVTGAAGAVGGFAVELAARHRGLRVLAVAGAADADAVRALGATWVVDRAVPDLADAARALVPGGVDAALHTAGPALPALAAVRNRGGFVTVVGGVDPKPLRGIAVRHTWIAADGPALARLSAADLTLRVADTLPLDRAAEAHARLERGGLRGRLVLTAPGTGGGS</sequence>
<dbReference type="InterPro" id="IPR036291">
    <property type="entry name" value="NAD(P)-bd_dom_sf"/>
</dbReference>
<evidence type="ECO:0000313" key="3">
    <source>
        <dbReference type="EMBL" id="MFF0545592.1"/>
    </source>
</evidence>
<protein>
    <submittedName>
        <fullName evidence="3">NADP-dependent oxidoreductase</fullName>
        <ecNumber evidence="3">1.-.-.-</ecNumber>
    </submittedName>
</protein>
<evidence type="ECO:0000259" key="2">
    <source>
        <dbReference type="SMART" id="SM00829"/>
    </source>
</evidence>
<dbReference type="InterPro" id="IPR051603">
    <property type="entry name" value="Zinc-ADH_QOR/CCCR"/>
</dbReference>
<dbReference type="Pfam" id="PF08240">
    <property type="entry name" value="ADH_N"/>
    <property type="match status" value="1"/>
</dbReference>
<dbReference type="InterPro" id="IPR013154">
    <property type="entry name" value="ADH-like_N"/>
</dbReference>
<keyword evidence="1" id="KW-0521">NADP</keyword>
<dbReference type="PANTHER" id="PTHR44154">
    <property type="entry name" value="QUINONE OXIDOREDUCTASE"/>
    <property type="match status" value="1"/>
</dbReference>
<accession>A0ABW6PT43</accession>
<organism evidence="3 4">
    <name type="scientific">Nocardia thailandica</name>
    <dbReference type="NCBI Taxonomy" id="257275"/>
    <lineage>
        <taxon>Bacteria</taxon>
        <taxon>Bacillati</taxon>
        <taxon>Actinomycetota</taxon>
        <taxon>Actinomycetes</taxon>
        <taxon>Mycobacteriales</taxon>
        <taxon>Nocardiaceae</taxon>
        <taxon>Nocardia</taxon>
    </lineage>
</organism>
<dbReference type="GO" id="GO:0016491">
    <property type="term" value="F:oxidoreductase activity"/>
    <property type="evidence" value="ECO:0007669"/>
    <property type="project" value="UniProtKB-KW"/>
</dbReference>
<dbReference type="InterPro" id="IPR013149">
    <property type="entry name" value="ADH-like_C"/>
</dbReference>
<dbReference type="CDD" id="cd05289">
    <property type="entry name" value="MDR_like_2"/>
    <property type="match status" value="1"/>
</dbReference>
<dbReference type="RefSeq" id="WP_387702037.1">
    <property type="nucleotide sequence ID" value="NZ_JBIAMX010000015.1"/>
</dbReference>
<reference evidence="3 4" key="1">
    <citation type="submission" date="2024-10" db="EMBL/GenBank/DDBJ databases">
        <title>The Natural Products Discovery Center: Release of the First 8490 Sequenced Strains for Exploring Actinobacteria Biosynthetic Diversity.</title>
        <authorList>
            <person name="Kalkreuter E."/>
            <person name="Kautsar S.A."/>
            <person name="Yang D."/>
            <person name="Bader C.D."/>
            <person name="Teijaro C.N."/>
            <person name="Fluegel L."/>
            <person name="Davis C.M."/>
            <person name="Simpson J.R."/>
            <person name="Lauterbach L."/>
            <person name="Steele A.D."/>
            <person name="Gui C."/>
            <person name="Meng S."/>
            <person name="Li G."/>
            <person name="Viehrig K."/>
            <person name="Ye F."/>
            <person name="Su P."/>
            <person name="Kiefer A.F."/>
            <person name="Nichols A."/>
            <person name="Cepeda A.J."/>
            <person name="Yan W."/>
            <person name="Fan B."/>
            <person name="Jiang Y."/>
            <person name="Adhikari A."/>
            <person name="Zheng C.-J."/>
            <person name="Schuster L."/>
            <person name="Cowan T.M."/>
            <person name="Smanski M.J."/>
            <person name="Chevrette M.G."/>
            <person name="De Carvalho L.P.S."/>
            <person name="Shen B."/>
        </authorList>
    </citation>
    <scope>NUCLEOTIDE SEQUENCE [LARGE SCALE GENOMIC DNA]</scope>
    <source>
        <strain evidence="3 4">NPDC004045</strain>
    </source>
</reference>
<name>A0ABW6PT43_9NOCA</name>
<dbReference type="Gene3D" id="3.90.180.10">
    <property type="entry name" value="Medium-chain alcohol dehydrogenases, catalytic domain"/>
    <property type="match status" value="1"/>
</dbReference>